<evidence type="ECO:0000256" key="1">
    <source>
        <dbReference type="SAM" id="MobiDB-lite"/>
    </source>
</evidence>
<dbReference type="Proteomes" id="UP000077266">
    <property type="component" value="Unassembled WGS sequence"/>
</dbReference>
<accession>A0A165JD57</accession>
<evidence type="ECO:0000313" key="2">
    <source>
        <dbReference type="EMBL" id="KZV94676.1"/>
    </source>
</evidence>
<keyword evidence="3" id="KW-1185">Reference proteome</keyword>
<evidence type="ECO:0000313" key="3">
    <source>
        <dbReference type="Proteomes" id="UP000077266"/>
    </source>
</evidence>
<dbReference type="InParanoid" id="A0A165JD57"/>
<sequence length="406" mass="43640">MLAGGSIFGIGAIPVLKRSNSKDKKPPSPAKTRPARPTSPLAFEKPPKDLLSPPLQPPRPPGLMMGLSAPPQPVYHKPPSVERSPSLKLPPKVHPVDEQKPRRRLSLSALIHPAPLRKKSVEALSTRPSSPADSMWTARTTSTRPTTYAPSIDSRYEFAQVASIDECAMDVCDRESSPSSASEAPHPPTPSSTHIPARPLPPKHALSPKLRDLMLGEPLRPLSDDAMFTGRARKDDRDAQRFVRETQRDVHMRDITVFNTSLPSTGPGWTNVYAAAQSYDTPTATPLQQGAGVDFAQYQTNSGGGGGLVRKREDDNFGFQGGSMRMQGSVSPLPPMQPQFFGDGYGNGNGFNGNGNGYNSNGTYNGNSGGGFQPSIGYNIGPQQHMAPQLSNSFPGLSSRCSLRIT</sequence>
<dbReference type="EMBL" id="KV425969">
    <property type="protein sequence ID" value="KZV94676.1"/>
    <property type="molecule type" value="Genomic_DNA"/>
</dbReference>
<name>A0A165JD57_EXIGL</name>
<feature type="compositionally biased region" description="Low complexity" evidence="1">
    <location>
        <begin position="137"/>
        <end position="148"/>
    </location>
</feature>
<organism evidence="2 3">
    <name type="scientific">Exidia glandulosa HHB12029</name>
    <dbReference type="NCBI Taxonomy" id="1314781"/>
    <lineage>
        <taxon>Eukaryota</taxon>
        <taxon>Fungi</taxon>
        <taxon>Dikarya</taxon>
        <taxon>Basidiomycota</taxon>
        <taxon>Agaricomycotina</taxon>
        <taxon>Agaricomycetes</taxon>
        <taxon>Auriculariales</taxon>
        <taxon>Exidiaceae</taxon>
        <taxon>Exidia</taxon>
    </lineage>
</organism>
<reference evidence="2 3" key="1">
    <citation type="journal article" date="2016" name="Mol. Biol. Evol.">
        <title>Comparative Genomics of Early-Diverging Mushroom-Forming Fungi Provides Insights into the Origins of Lignocellulose Decay Capabilities.</title>
        <authorList>
            <person name="Nagy L.G."/>
            <person name="Riley R."/>
            <person name="Tritt A."/>
            <person name="Adam C."/>
            <person name="Daum C."/>
            <person name="Floudas D."/>
            <person name="Sun H."/>
            <person name="Yadav J.S."/>
            <person name="Pangilinan J."/>
            <person name="Larsson K.H."/>
            <person name="Matsuura K."/>
            <person name="Barry K."/>
            <person name="Labutti K."/>
            <person name="Kuo R."/>
            <person name="Ohm R.A."/>
            <person name="Bhattacharya S.S."/>
            <person name="Shirouzu T."/>
            <person name="Yoshinaga Y."/>
            <person name="Martin F.M."/>
            <person name="Grigoriev I.V."/>
            <person name="Hibbett D.S."/>
        </authorList>
    </citation>
    <scope>NUCLEOTIDE SEQUENCE [LARGE SCALE GENOMIC DNA]</scope>
    <source>
        <strain evidence="2 3">HHB12029</strain>
    </source>
</reference>
<feature type="region of interest" description="Disordered" evidence="1">
    <location>
        <begin position="120"/>
        <end position="148"/>
    </location>
</feature>
<dbReference type="AlphaFoldDB" id="A0A165JD57"/>
<feature type="region of interest" description="Disordered" evidence="1">
    <location>
        <begin position="1"/>
        <end position="107"/>
    </location>
</feature>
<protein>
    <submittedName>
        <fullName evidence="2">Uncharacterized protein</fullName>
    </submittedName>
</protein>
<feature type="region of interest" description="Disordered" evidence="1">
    <location>
        <begin position="171"/>
        <end position="206"/>
    </location>
</feature>
<proteinExistence type="predicted"/>
<gene>
    <name evidence="2" type="ORF">EXIGLDRAFT_503712</name>
</gene>